<dbReference type="AlphaFoldDB" id="A0A0A9DTX2"/>
<name>A0A0A9DTX2_ARUDO</name>
<keyword evidence="1" id="KW-0812">Transmembrane</keyword>
<keyword evidence="1" id="KW-0472">Membrane</keyword>
<evidence type="ECO:0000313" key="2">
    <source>
        <dbReference type="EMBL" id="JAD90113.1"/>
    </source>
</evidence>
<organism evidence="2">
    <name type="scientific">Arundo donax</name>
    <name type="common">Giant reed</name>
    <name type="synonym">Donax arundinaceus</name>
    <dbReference type="NCBI Taxonomy" id="35708"/>
    <lineage>
        <taxon>Eukaryota</taxon>
        <taxon>Viridiplantae</taxon>
        <taxon>Streptophyta</taxon>
        <taxon>Embryophyta</taxon>
        <taxon>Tracheophyta</taxon>
        <taxon>Spermatophyta</taxon>
        <taxon>Magnoliopsida</taxon>
        <taxon>Liliopsida</taxon>
        <taxon>Poales</taxon>
        <taxon>Poaceae</taxon>
        <taxon>PACMAD clade</taxon>
        <taxon>Arundinoideae</taxon>
        <taxon>Arundineae</taxon>
        <taxon>Arundo</taxon>
    </lineage>
</organism>
<dbReference type="EMBL" id="GBRH01207782">
    <property type="protein sequence ID" value="JAD90113.1"/>
    <property type="molecule type" value="Transcribed_RNA"/>
</dbReference>
<proteinExistence type="predicted"/>
<keyword evidence="1" id="KW-1133">Transmembrane helix</keyword>
<evidence type="ECO:0000256" key="1">
    <source>
        <dbReference type="SAM" id="Phobius"/>
    </source>
</evidence>
<feature type="transmembrane region" description="Helical" evidence="1">
    <location>
        <begin position="81"/>
        <end position="104"/>
    </location>
</feature>
<protein>
    <submittedName>
        <fullName evidence="2">Uncharacterized protein</fullName>
    </submittedName>
</protein>
<reference evidence="2" key="1">
    <citation type="submission" date="2014-09" db="EMBL/GenBank/DDBJ databases">
        <authorList>
            <person name="Magalhaes I.L.F."/>
            <person name="Oliveira U."/>
            <person name="Santos F.R."/>
            <person name="Vidigal T.H.D.A."/>
            <person name="Brescovit A.D."/>
            <person name="Santos A.J."/>
        </authorList>
    </citation>
    <scope>NUCLEOTIDE SEQUENCE</scope>
    <source>
        <tissue evidence="2">Shoot tissue taken approximately 20 cm above the soil surface</tissue>
    </source>
</reference>
<accession>A0A0A9DTX2</accession>
<reference evidence="2" key="2">
    <citation type="journal article" date="2015" name="Data Brief">
        <title>Shoot transcriptome of the giant reed, Arundo donax.</title>
        <authorList>
            <person name="Barrero R.A."/>
            <person name="Guerrero F.D."/>
            <person name="Moolhuijzen P."/>
            <person name="Goolsby J.A."/>
            <person name="Tidwell J."/>
            <person name="Bellgard S.E."/>
            <person name="Bellgard M.I."/>
        </authorList>
    </citation>
    <scope>NUCLEOTIDE SEQUENCE</scope>
    <source>
        <tissue evidence="2">Shoot tissue taken approximately 20 cm above the soil surface</tissue>
    </source>
</reference>
<sequence>MAAEAQISSGGSSNWRRASIRCWCPTPPPGSSGSAPPPCAPAPLCSSPASLLHSPPLLCSGGWGSAPSSPHRLRQVCSLPLLCFLHWLASPLLCCSVLLIYAWLLVA</sequence>